<organism evidence="1">
    <name type="scientific">uncultured Desulfobacterium sp</name>
    <dbReference type="NCBI Taxonomy" id="201089"/>
    <lineage>
        <taxon>Bacteria</taxon>
        <taxon>Pseudomonadati</taxon>
        <taxon>Thermodesulfobacteriota</taxon>
        <taxon>Desulfobacteria</taxon>
        <taxon>Desulfobacterales</taxon>
        <taxon>Desulfobacteriaceae</taxon>
        <taxon>Desulfobacterium</taxon>
        <taxon>environmental samples</taxon>
    </lineage>
</organism>
<proteinExistence type="predicted"/>
<dbReference type="AlphaFoldDB" id="A0A445N417"/>
<name>A0A445N417_9BACT</name>
<gene>
    <name evidence="1" type="ORF">PITCH_A960009</name>
</gene>
<sequence length="71" mass="8104">MPEVITDEDRDVFYTVVFCQAIGGDQTMETALYDYRIIKGFDWRFFPELSVSCYHETTAVDKGSSLPKKAA</sequence>
<evidence type="ECO:0000313" key="1">
    <source>
        <dbReference type="EMBL" id="SPD76467.1"/>
    </source>
</evidence>
<reference evidence="1" key="1">
    <citation type="submission" date="2018-01" db="EMBL/GenBank/DDBJ databases">
        <authorList>
            <person name="Regsiter A."/>
            <person name="William W."/>
        </authorList>
    </citation>
    <scope>NUCLEOTIDE SEQUENCE</scope>
    <source>
        <strain evidence="1">TRIP AH-1</strain>
    </source>
</reference>
<dbReference type="EMBL" id="OJIN01000243">
    <property type="protein sequence ID" value="SPD76467.1"/>
    <property type="molecule type" value="Genomic_DNA"/>
</dbReference>
<protein>
    <submittedName>
        <fullName evidence="1">Uncharacterized protein</fullName>
    </submittedName>
</protein>
<accession>A0A445N417</accession>